<evidence type="ECO:0000256" key="2">
    <source>
        <dbReference type="ARBA" id="ARBA00011643"/>
    </source>
</evidence>
<dbReference type="GO" id="GO:0005737">
    <property type="term" value="C:cytoplasm"/>
    <property type="evidence" value="ECO:0007669"/>
    <property type="project" value="TreeGrafter"/>
</dbReference>
<dbReference type="RefSeq" id="WP_126038062.1">
    <property type="nucleotide sequence ID" value="NZ_CP034438.1"/>
</dbReference>
<sequence length="262" mass="27606">MLVRDVIEAIETLCPPSLAEEWDEVGLIAGSPEWEAKRVLLAVDPCEATVREAIDGGYDLLITHHPLYLRGTSTVGAHTPKGAWVTDLIRAGVSLYAAHTNADSWGTAQAMADLIGIKDARPLVPSEEDPALGLGRIGRIEPKTLGELADRAAALLPKTPAGILVAGDESAMVETVAVSPGSGDSFLGLVDSLGADVYVTADLRHHPATDHLWAGGAALISPTHFASEWPLLPKLAGALARRLPGLETDVSTIVTDAWVSRR</sequence>
<dbReference type="Proteomes" id="UP000270021">
    <property type="component" value="Chromosome"/>
</dbReference>
<evidence type="ECO:0000256" key="5">
    <source>
        <dbReference type="PIRSR" id="PIRSR602678-1"/>
    </source>
</evidence>
<keyword evidence="4 5" id="KW-0479">Metal-binding</keyword>
<dbReference type="NCBIfam" id="TIGR00486">
    <property type="entry name" value="YbgI_SA1388"/>
    <property type="match status" value="1"/>
</dbReference>
<evidence type="ECO:0000256" key="3">
    <source>
        <dbReference type="ARBA" id="ARBA00022112"/>
    </source>
</evidence>
<feature type="binding site" evidence="5">
    <location>
        <position position="228"/>
    </location>
    <ligand>
        <name>a divalent metal cation</name>
        <dbReference type="ChEBI" id="CHEBI:60240"/>
        <label>1</label>
    </ligand>
</feature>
<dbReference type="InterPro" id="IPR002678">
    <property type="entry name" value="DUF34/NIF3"/>
</dbReference>
<comment type="subunit">
    <text evidence="2">Homohexamer.</text>
</comment>
<dbReference type="SUPFAM" id="SSF102705">
    <property type="entry name" value="NIF3 (NGG1p interacting factor 3)-like"/>
    <property type="match status" value="1"/>
</dbReference>
<gene>
    <name evidence="6" type="ORF">EJO69_01065</name>
</gene>
<dbReference type="Pfam" id="PF01784">
    <property type="entry name" value="DUF34_NIF3"/>
    <property type="match status" value="1"/>
</dbReference>
<dbReference type="PANTHER" id="PTHR13799:SF14">
    <property type="entry name" value="GTP CYCLOHYDROLASE 1 TYPE 2 HOMOLOG"/>
    <property type="match status" value="1"/>
</dbReference>
<dbReference type="OrthoDB" id="9795763at2"/>
<dbReference type="GO" id="GO:0046872">
    <property type="term" value="F:metal ion binding"/>
    <property type="evidence" value="ECO:0007669"/>
    <property type="project" value="UniProtKB-KW"/>
</dbReference>
<evidence type="ECO:0000256" key="1">
    <source>
        <dbReference type="ARBA" id="ARBA00006964"/>
    </source>
</evidence>
<proteinExistence type="inferred from homology"/>
<dbReference type="EMBL" id="CP034438">
    <property type="protein sequence ID" value="AZN29042.1"/>
    <property type="molecule type" value="Genomic_DNA"/>
</dbReference>
<accession>A0A3S8Z6B6</accession>
<name>A0A3S8Z6B6_9ACTO</name>
<comment type="similarity">
    <text evidence="1">Belongs to the GTP cyclohydrolase I type 2/NIF3 family.</text>
</comment>
<protein>
    <recommendedName>
        <fullName evidence="3">GTP cyclohydrolase 1 type 2 homolog</fullName>
    </recommendedName>
</protein>
<dbReference type="PANTHER" id="PTHR13799">
    <property type="entry name" value="NGG1 INTERACTING FACTOR 3"/>
    <property type="match status" value="1"/>
</dbReference>
<feature type="binding site" evidence="5">
    <location>
        <position position="224"/>
    </location>
    <ligand>
        <name>a divalent metal cation</name>
        <dbReference type="ChEBI" id="CHEBI:60240"/>
        <label>1</label>
    </ligand>
</feature>
<evidence type="ECO:0000313" key="6">
    <source>
        <dbReference type="EMBL" id="AZN29042.1"/>
    </source>
</evidence>
<feature type="binding site" evidence="5">
    <location>
        <position position="64"/>
    </location>
    <ligand>
        <name>a divalent metal cation</name>
        <dbReference type="ChEBI" id="CHEBI:60240"/>
        <label>2</label>
    </ligand>
</feature>
<feature type="binding site" evidence="5">
    <location>
        <position position="65"/>
    </location>
    <ligand>
        <name>a divalent metal cation</name>
        <dbReference type="ChEBI" id="CHEBI:60240"/>
        <label>1</label>
    </ligand>
</feature>
<dbReference type="InterPro" id="IPR036069">
    <property type="entry name" value="DUF34/NIF3_sf"/>
</dbReference>
<dbReference type="AlphaFoldDB" id="A0A3S8Z6B6"/>
<evidence type="ECO:0000313" key="7">
    <source>
        <dbReference type="Proteomes" id="UP000270021"/>
    </source>
</evidence>
<feature type="binding site" evidence="5">
    <location>
        <position position="103"/>
    </location>
    <ligand>
        <name>a divalent metal cation</name>
        <dbReference type="ChEBI" id="CHEBI:60240"/>
        <label>1</label>
    </ligand>
</feature>
<keyword evidence="7" id="KW-1185">Reference proteome</keyword>
<dbReference type="KEGG" id="fsl:EJO69_01065"/>
<dbReference type="Gene3D" id="3.40.1390.30">
    <property type="entry name" value="NIF3 (NGG1p interacting factor 3)-like"/>
    <property type="match status" value="2"/>
</dbReference>
<organism evidence="6 7">
    <name type="scientific">Flaviflexus salsibiostraticola</name>
    <dbReference type="NCBI Taxonomy" id="1282737"/>
    <lineage>
        <taxon>Bacteria</taxon>
        <taxon>Bacillati</taxon>
        <taxon>Actinomycetota</taxon>
        <taxon>Actinomycetes</taxon>
        <taxon>Actinomycetales</taxon>
        <taxon>Actinomycetaceae</taxon>
        <taxon>Flaviflexus</taxon>
    </lineage>
</organism>
<dbReference type="FunFam" id="3.40.1390.30:FF:000001">
    <property type="entry name" value="GTP cyclohydrolase 1 type 2"/>
    <property type="match status" value="1"/>
</dbReference>
<evidence type="ECO:0000256" key="4">
    <source>
        <dbReference type="ARBA" id="ARBA00022723"/>
    </source>
</evidence>
<reference evidence="6 7" key="1">
    <citation type="submission" date="2018-12" db="EMBL/GenBank/DDBJ databases">
        <title>Complete genome sequence of Flaviflexus salsibiostraticola KCTC 33148.</title>
        <authorList>
            <person name="Bae J.-W."/>
        </authorList>
    </citation>
    <scope>NUCLEOTIDE SEQUENCE [LARGE SCALE GENOMIC DNA]</scope>
    <source>
        <strain evidence="6 7">KCTC 33148</strain>
    </source>
</reference>